<evidence type="ECO:0000256" key="19">
    <source>
        <dbReference type="SAM" id="SignalP"/>
    </source>
</evidence>
<name>A0AAV6H4Q7_9TELE</name>
<reference evidence="21" key="1">
    <citation type="submission" date="2020-10" db="EMBL/GenBank/DDBJ databases">
        <title>Chromosome-scale genome assembly of the Allis shad, Alosa alosa.</title>
        <authorList>
            <person name="Margot Z."/>
            <person name="Christophe K."/>
            <person name="Cabau C."/>
            <person name="Louis A."/>
            <person name="Berthelot C."/>
            <person name="Parey E."/>
            <person name="Roest Crollius H."/>
            <person name="Montfort J."/>
            <person name="Robinson-Rechavi M."/>
            <person name="Bucao C."/>
            <person name="Bouchez O."/>
            <person name="Gislard M."/>
            <person name="Lluch J."/>
            <person name="Milhes M."/>
            <person name="Lampietro C."/>
            <person name="Lopez Roques C."/>
            <person name="Donnadieu C."/>
            <person name="Braasch I."/>
            <person name="Desvignes T."/>
            <person name="Postlethwait J."/>
            <person name="Bobe J."/>
            <person name="Guiguen Y."/>
        </authorList>
    </citation>
    <scope>NUCLEOTIDE SEQUENCE</scope>
    <source>
        <strain evidence="21">M-15738</strain>
        <tissue evidence="21">Blood</tissue>
    </source>
</reference>
<keyword evidence="3" id="KW-1003">Cell membrane</keyword>
<dbReference type="Pfam" id="PF00001">
    <property type="entry name" value="7tm_1"/>
    <property type="match status" value="1"/>
</dbReference>
<evidence type="ECO:0000313" key="22">
    <source>
        <dbReference type="Proteomes" id="UP000823561"/>
    </source>
</evidence>
<dbReference type="PRINTS" id="PR01428">
    <property type="entry name" value="PROTEASEAR"/>
</dbReference>
<accession>A0AAV6H4Q7</accession>
<keyword evidence="14 17" id="KW-0807">Transducer</keyword>
<evidence type="ECO:0000256" key="10">
    <source>
        <dbReference type="ARBA" id="ARBA00023136"/>
    </source>
</evidence>
<dbReference type="InterPro" id="IPR000276">
    <property type="entry name" value="GPCR_Rhodpsn"/>
</dbReference>
<dbReference type="AlphaFoldDB" id="A0AAV6H4Q7"/>
<proteinExistence type="inferred from homology"/>
<feature type="transmembrane region" description="Helical" evidence="18">
    <location>
        <begin position="134"/>
        <end position="154"/>
    </location>
</feature>
<keyword evidence="9" id="KW-0094">Blood coagulation</keyword>
<evidence type="ECO:0000256" key="12">
    <source>
        <dbReference type="ARBA" id="ARBA00023170"/>
    </source>
</evidence>
<evidence type="ECO:0000256" key="2">
    <source>
        <dbReference type="ARBA" id="ARBA00019705"/>
    </source>
</evidence>
<dbReference type="PRINTS" id="PR00237">
    <property type="entry name" value="GPCRRHODOPSN"/>
</dbReference>
<comment type="subcellular location">
    <subcellularLocation>
        <location evidence="1">Cell membrane</location>
        <topology evidence="1">Multi-pass membrane protein</topology>
    </subcellularLocation>
</comment>
<keyword evidence="22" id="KW-1185">Reference proteome</keyword>
<dbReference type="Gene3D" id="1.20.1070.10">
    <property type="entry name" value="Rhodopsin 7-helix transmembrane proteins"/>
    <property type="match status" value="1"/>
</dbReference>
<evidence type="ECO:0000256" key="14">
    <source>
        <dbReference type="ARBA" id="ARBA00023224"/>
    </source>
</evidence>
<keyword evidence="12 17" id="KW-0675">Receptor</keyword>
<dbReference type="PANTHER" id="PTHR24232:SF20">
    <property type="entry name" value="PROTEINASE-ACTIVATED RECEPTOR 1"/>
    <property type="match status" value="1"/>
</dbReference>
<evidence type="ECO:0000256" key="3">
    <source>
        <dbReference type="ARBA" id="ARBA00022475"/>
    </source>
</evidence>
<evidence type="ECO:0000256" key="4">
    <source>
        <dbReference type="ARBA" id="ARBA00022692"/>
    </source>
</evidence>
<feature type="transmembrane region" description="Helical" evidence="18">
    <location>
        <begin position="100"/>
        <end position="122"/>
    </location>
</feature>
<dbReference type="GO" id="GO:0005886">
    <property type="term" value="C:plasma membrane"/>
    <property type="evidence" value="ECO:0007669"/>
    <property type="project" value="UniProtKB-SubCell"/>
</dbReference>
<evidence type="ECO:0000256" key="16">
    <source>
        <dbReference type="PIRSR" id="PIRSR603912-52"/>
    </source>
</evidence>
<comment type="similarity">
    <text evidence="17">Belongs to the G-protein coupled receptor 1 family.</text>
</comment>
<feature type="transmembrane region" description="Helical" evidence="18">
    <location>
        <begin position="346"/>
        <end position="369"/>
    </location>
</feature>
<dbReference type="InterPro" id="IPR000935">
    <property type="entry name" value="Thrmbn_rcpt"/>
</dbReference>
<dbReference type="GO" id="GO:0030194">
    <property type="term" value="P:positive regulation of blood coagulation"/>
    <property type="evidence" value="ECO:0007669"/>
    <property type="project" value="TreeGrafter"/>
</dbReference>
<gene>
    <name evidence="21" type="ORF">AALO_G00063750</name>
</gene>
<evidence type="ECO:0000256" key="11">
    <source>
        <dbReference type="ARBA" id="ARBA00023157"/>
    </source>
</evidence>
<keyword evidence="4 17" id="KW-0812">Transmembrane</keyword>
<dbReference type="GO" id="GO:0015057">
    <property type="term" value="F:thrombin-activated receptor activity"/>
    <property type="evidence" value="ECO:0007669"/>
    <property type="project" value="InterPro"/>
</dbReference>
<keyword evidence="13" id="KW-0325">Glycoprotein</keyword>
<evidence type="ECO:0000256" key="9">
    <source>
        <dbReference type="ARBA" id="ARBA00023084"/>
    </source>
</evidence>
<dbReference type="PROSITE" id="PS50262">
    <property type="entry name" value="G_PROTEIN_RECEP_F1_2"/>
    <property type="match status" value="1"/>
</dbReference>
<evidence type="ECO:0000256" key="15">
    <source>
        <dbReference type="ARBA" id="ARBA00031780"/>
    </source>
</evidence>
<feature type="transmembrane region" description="Helical" evidence="18">
    <location>
        <begin position="174"/>
        <end position="195"/>
    </location>
</feature>
<keyword evidence="5" id="KW-0356">Hemostasis</keyword>
<dbReference type="Proteomes" id="UP000823561">
    <property type="component" value="Chromosome 5"/>
</dbReference>
<evidence type="ECO:0000256" key="17">
    <source>
        <dbReference type="RuleBase" id="RU000688"/>
    </source>
</evidence>
<feature type="disulfide bond" evidence="16">
    <location>
        <begin position="172"/>
        <end position="251"/>
    </location>
</feature>
<comment type="caution">
    <text evidence="21">The sequence shown here is derived from an EMBL/GenBank/DDBJ whole genome shotgun (WGS) entry which is preliminary data.</text>
</comment>
<evidence type="ECO:0000256" key="5">
    <source>
        <dbReference type="ARBA" id="ARBA00022696"/>
    </source>
</evidence>
<dbReference type="GO" id="GO:0007596">
    <property type="term" value="P:blood coagulation"/>
    <property type="evidence" value="ECO:0007669"/>
    <property type="project" value="UniProtKB-KW"/>
</dbReference>
<organism evidence="21 22">
    <name type="scientific">Alosa alosa</name>
    <name type="common">allis shad</name>
    <dbReference type="NCBI Taxonomy" id="278164"/>
    <lineage>
        <taxon>Eukaryota</taxon>
        <taxon>Metazoa</taxon>
        <taxon>Chordata</taxon>
        <taxon>Craniata</taxon>
        <taxon>Vertebrata</taxon>
        <taxon>Euteleostomi</taxon>
        <taxon>Actinopterygii</taxon>
        <taxon>Neopterygii</taxon>
        <taxon>Teleostei</taxon>
        <taxon>Clupei</taxon>
        <taxon>Clupeiformes</taxon>
        <taxon>Clupeoidei</taxon>
        <taxon>Clupeidae</taxon>
        <taxon>Alosa</taxon>
    </lineage>
</organism>
<evidence type="ECO:0000256" key="1">
    <source>
        <dbReference type="ARBA" id="ARBA00004651"/>
    </source>
</evidence>
<feature type="signal peptide" evidence="19">
    <location>
        <begin position="1"/>
        <end position="22"/>
    </location>
</feature>
<protein>
    <recommendedName>
        <fullName evidence="2">Proteinase-activated receptor 1</fullName>
    </recommendedName>
    <alternativeName>
        <fullName evidence="15">Thrombin receptor</fullName>
    </alternativeName>
</protein>
<dbReference type="GO" id="GO:0035025">
    <property type="term" value="P:positive regulation of Rho protein signal transduction"/>
    <property type="evidence" value="ECO:0007669"/>
    <property type="project" value="TreeGrafter"/>
</dbReference>
<evidence type="ECO:0000313" key="21">
    <source>
        <dbReference type="EMBL" id="KAG5280761.1"/>
    </source>
</evidence>
<dbReference type="GO" id="GO:0007200">
    <property type="term" value="P:phospholipase C-activating G protein-coupled receptor signaling pathway"/>
    <property type="evidence" value="ECO:0007669"/>
    <property type="project" value="TreeGrafter"/>
</dbReference>
<dbReference type="FunFam" id="1.20.1070.10:FF:000040">
    <property type="entry name" value="Coagulation factor 2 (thrombin) receptor"/>
    <property type="match status" value="1"/>
</dbReference>
<evidence type="ECO:0000256" key="7">
    <source>
        <dbReference type="ARBA" id="ARBA00022989"/>
    </source>
</evidence>
<keyword evidence="8 17" id="KW-0297">G-protein coupled receptor</keyword>
<keyword evidence="6 19" id="KW-0732">Signal</keyword>
<keyword evidence="10 18" id="KW-0472">Membrane</keyword>
<sequence length="422" mass="47374">MAQTILIRTFILLVFFAVESSTATINTVNGTRSIVRTFAGHFLTVRPTDEPIDYLDVQEGSGSGIDPAPKKTSGHHHEVKKQYYISEEAKQYLTGPMVTVFIPTMYLLVFIISVPLNLLAVGMFLRRVTPKKPAVIYMLNLAFADLLFVLLLPFRISYHYHGNNWIYGSGLCRVVTAAFYCNMYCSVLLMMCISIDRFMAVVYPIDSLVWRNPRTASVVCGAMWVLSVGGVIPLVTSEQTMHLADMDITTCHDVLDIHKLRTYYLYFFPVFSALFFFIPFIFTTVCYVRIIQALCTADVANGFKRTRAIFMAITVLTVFVACFTPTNIILLAHYVRFTHHHTESSYAAYLLAMCLGSVSCCLDPLVYYFGSSQCQKQVATLLRCGSASSLERGSQTSSSTTRTSRIDAIKSNMSSQYRKLMG</sequence>
<dbReference type="EMBL" id="JADWDJ010000005">
    <property type="protein sequence ID" value="KAG5280761.1"/>
    <property type="molecule type" value="Genomic_DNA"/>
</dbReference>
<dbReference type="InterPro" id="IPR003912">
    <property type="entry name" value="Protea_act_rcpt"/>
</dbReference>
<evidence type="ECO:0000259" key="20">
    <source>
        <dbReference type="PROSITE" id="PS50262"/>
    </source>
</evidence>
<evidence type="ECO:0000256" key="6">
    <source>
        <dbReference type="ARBA" id="ARBA00022729"/>
    </source>
</evidence>
<dbReference type="CDD" id="cd15369">
    <property type="entry name" value="7tmA_PAR1"/>
    <property type="match status" value="1"/>
</dbReference>
<dbReference type="InterPro" id="IPR017452">
    <property type="entry name" value="GPCR_Rhodpsn_7TM"/>
</dbReference>
<keyword evidence="11 16" id="KW-1015">Disulfide bond</keyword>
<dbReference type="PANTHER" id="PTHR24232">
    <property type="entry name" value="G-PROTEIN COUPLED RECEPTOR"/>
    <property type="match status" value="1"/>
</dbReference>
<feature type="transmembrane region" description="Helical" evidence="18">
    <location>
        <begin position="216"/>
        <end position="236"/>
    </location>
</feature>
<evidence type="ECO:0000256" key="13">
    <source>
        <dbReference type="ARBA" id="ARBA00023180"/>
    </source>
</evidence>
<feature type="transmembrane region" description="Helical" evidence="18">
    <location>
        <begin position="263"/>
        <end position="288"/>
    </location>
</feature>
<feature type="transmembrane region" description="Helical" evidence="18">
    <location>
        <begin position="309"/>
        <end position="334"/>
    </location>
</feature>
<keyword evidence="7 18" id="KW-1133">Transmembrane helix</keyword>
<dbReference type="SUPFAM" id="SSF81321">
    <property type="entry name" value="Family A G protein-coupled receptor-like"/>
    <property type="match status" value="1"/>
</dbReference>
<evidence type="ECO:0000256" key="18">
    <source>
        <dbReference type="SAM" id="Phobius"/>
    </source>
</evidence>
<evidence type="ECO:0000256" key="8">
    <source>
        <dbReference type="ARBA" id="ARBA00023040"/>
    </source>
</evidence>
<dbReference type="PROSITE" id="PS00237">
    <property type="entry name" value="G_PROTEIN_RECEP_F1_1"/>
    <property type="match status" value="1"/>
</dbReference>
<feature type="chain" id="PRO_5043574259" description="Proteinase-activated receptor 1" evidence="19">
    <location>
        <begin position="23"/>
        <end position="422"/>
    </location>
</feature>
<dbReference type="PRINTS" id="PR00908">
    <property type="entry name" value="THROMBINR"/>
</dbReference>
<feature type="domain" description="G-protein coupled receptors family 1 profile" evidence="20">
    <location>
        <begin position="116"/>
        <end position="367"/>
    </location>
</feature>